<reference evidence="2 3" key="1">
    <citation type="journal article" date="2018" name="ACS Chem. Biol.">
        <title>Ketoreductase domain dysfunction expands chemodiversity: malyngamide biosynthesis in the cyanobacterium Okeania hirsuta.</title>
        <authorList>
            <person name="Moss N.A."/>
            <person name="Leao T."/>
            <person name="Rankin M."/>
            <person name="McCullough T.M."/>
            <person name="Qu P."/>
            <person name="Korobeynikov A."/>
            <person name="Smith J.L."/>
            <person name="Gerwick L."/>
            <person name="Gerwick W.H."/>
        </authorList>
    </citation>
    <scope>NUCLEOTIDE SEQUENCE [LARGE SCALE GENOMIC DNA]</scope>
    <source>
        <strain evidence="2 3">PAB10Feb10-1</strain>
    </source>
</reference>
<dbReference type="EMBL" id="RCBY01000103">
    <property type="protein sequence ID" value="RQH38015.1"/>
    <property type="molecule type" value="Genomic_DNA"/>
</dbReference>
<feature type="transmembrane region" description="Helical" evidence="1">
    <location>
        <begin position="48"/>
        <end position="69"/>
    </location>
</feature>
<feature type="transmembrane region" description="Helical" evidence="1">
    <location>
        <begin position="75"/>
        <end position="96"/>
    </location>
</feature>
<dbReference type="Proteomes" id="UP000269154">
    <property type="component" value="Unassembled WGS sequence"/>
</dbReference>
<organism evidence="2 3">
    <name type="scientific">Okeania hirsuta</name>
    <dbReference type="NCBI Taxonomy" id="1458930"/>
    <lineage>
        <taxon>Bacteria</taxon>
        <taxon>Bacillati</taxon>
        <taxon>Cyanobacteriota</taxon>
        <taxon>Cyanophyceae</taxon>
        <taxon>Oscillatoriophycideae</taxon>
        <taxon>Oscillatoriales</taxon>
        <taxon>Microcoleaceae</taxon>
        <taxon>Okeania</taxon>
    </lineage>
</organism>
<feature type="transmembrane region" description="Helical" evidence="1">
    <location>
        <begin position="12"/>
        <end position="36"/>
    </location>
</feature>
<dbReference type="OrthoDB" id="514266at2"/>
<proteinExistence type="predicted"/>
<evidence type="ECO:0000313" key="3">
    <source>
        <dbReference type="Proteomes" id="UP000269154"/>
    </source>
</evidence>
<keyword evidence="1" id="KW-1133">Transmembrane helix</keyword>
<keyword evidence="1" id="KW-0472">Membrane</keyword>
<name>A0A3N6MZZ3_9CYAN</name>
<accession>A0A3N6MZZ3</accession>
<comment type="caution">
    <text evidence="2">The sequence shown here is derived from an EMBL/GenBank/DDBJ whole genome shotgun (WGS) entry which is preliminary data.</text>
</comment>
<keyword evidence="3" id="KW-1185">Reference proteome</keyword>
<evidence type="ECO:0000256" key="1">
    <source>
        <dbReference type="SAM" id="Phobius"/>
    </source>
</evidence>
<gene>
    <name evidence="2" type="ORF">D5R40_17845</name>
</gene>
<dbReference type="AlphaFoldDB" id="A0A3N6MZZ3"/>
<keyword evidence="1" id="KW-0812">Transmembrane</keyword>
<dbReference type="RefSeq" id="WP_124147395.1">
    <property type="nucleotide sequence ID" value="NZ_CAWOLW010000006.1"/>
</dbReference>
<protein>
    <submittedName>
        <fullName evidence="2">Uncharacterized protein</fullName>
    </submittedName>
</protein>
<evidence type="ECO:0000313" key="2">
    <source>
        <dbReference type="EMBL" id="RQH38015.1"/>
    </source>
</evidence>
<sequence>MLNLDSIIEFSHIYCVAICGVLVPMNVLASLQPIIFTALRRPKQEINLIALVASFYALMIIFHVGSWFIVGVVRIQTFILLWFASCCLITNTWAVIHGSSMREFIQFSQQFLVRLTKSLTLQNQEISPEIK</sequence>